<dbReference type="AlphaFoldDB" id="A0A6T8HIY5"/>
<protein>
    <recommendedName>
        <fullName evidence="3">EF-hand domain-containing protein</fullName>
    </recommendedName>
</protein>
<evidence type="ECO:0000256" key="1">
    <source>
        <dbReference type="SAM" id="MobiDB-lite"/>
    </source>
</evidence>
<gene>
    <name evidence="2" type="ORF">HAND1043_LOCUS2949</name>
</gene>
<evidence type="ECO:0000313" key="2">
    <source>
        <dbReference type="EMBL" id="CAD8736457.1"/>
    </source>
</evidence>
<organism evidence="2">
    <name type="scientific">Hemiselmis andersenii</name>
    <name type="common">Cryptophyte alga</name>
    <dbReference type="NCBI Taxonomy" id="464988"/>
    <lineage>
        <taxon>Eukaryota</taxon>
        <taxon>Cryptophyceae</taxon>
        <taxon>Cryptomonadales</taxon>
        <taxon>Hemiselmidaceae</taxon>
        <taxon>Hemiselmis</taxon>
    </lineage>
</organism>
<sequence>MGGAVSTEGAGGGVRSPHKKGRSTPPGGSSHSGKPISSQNLIAATKPEAPGRGYVTAAPQGSAARALTSPPEGLSEDGPTRTAARSQGSEGKGDDGLPTSARSLRGKAKFRAALRAVIQERRLQTANTAGEKMRAAAQHQTEVARVARIRQSRLMASMERAAHTAMNILQSAAGDHPEVSPAERVRLQLEFDAFDRENTGLLPIKQLEKLLMKRAYLRCKNVWKEEMRRKHKTEMVSHSGTEEWFHYSSKNNMQDRKTATMAAKDAFREYACHGDGMDFESFCKFHASLGGGHKAPNYSRDASFDVWEEHLPTSTEHREHDHSPEFSFPPSPVSPTSKRTSAHPSGEGKRIFNISRGSSPELSG</sequence>
<dbReference type="EMBL" id="HBFK01004924">
    <property type="protein sequence ID" value="CAD8736457.1"/>
    <property type="molecule type" value="Transcribed_RNA"/>
</dbReference>
<feature type="compositionally biased region" description="Polar residues" evidence="1">
    <location>
        <begin position="26"/>
        <end position="42"/>
    </location>
</feature>
<feature type="compositionally biased region" description="Polar residues" evidence="1">
    <location>
        <begin position="355"/>
        <end position="364"/>
    </location>
</feature>
<name>A0A6T8HIY5_HEMAN</name>
<evidence type="ECO:0008006" key="3">
    <source>
        <dbReference type="Google" id="ProtNLM"/>
    </source>
</evidence>
<feature type="compositionally biased region" description="Basic and acidic residues" evidence="1">
    <location>
        <begin position="313"/>
        <end position="324"/>
    </location>
</feature>
<proteinExistence type="predicted"/>
<feature type="region of interest" description="Disordered" evidence="1">
    <location>
        <begin position="313"/>
        <end position="364"/>
    </location>
</feature>
<reference evidence="2" key="1">
    <citation type="submission" date="2021-01" db="EMBL/GenBank/DDBJ databases">
        <authorList>
            <person name="Corre E."/>
            <person name="Pelletier E."/>
            <person name="Niang G."/>
            <person name="Scheremetjew M."/>
            <person name="Finn R."/>
            <person name="Kale V."/>
            <person name="Holt S."/>
            <person name="Cochrane G."/>
            <person name="Meng A."/>
            <person name="Brown T."/>
            <person name="Cohen L."/>
        </authorList>
    </citation>
    <scope>NUCLEOTIDE SEQUENCE</scope>
    <source>
        <strain evidence="2">CCMP441</strain>
    </source>
</reference>
<feature type="region of interest" description="Disordered" evidence="1">
    <location>
        <begin position="1"/>
        <end position="105"/>
    </location>
</feature>
<feature type="compositionally biased region" description="Gly residues" evidence="1">
    <location>
        <begin position="1"/>
        <end position="14"/>
    </location>
</feature>
<accession>A0A6T8HIY5</accession>